<organism evidence="16">
    <name type="scientific">Chironomus tentans</name>
    <name type="common">Midge</name>
    <name type="synonym">Camptochironomus tentans</name>
    <dbReference type="NCBI Taxonomy" id="7153"/>
    <lineage>
        <taxon>Eukaryota</taxon>
        <taxon>Metazoa</taxon>
        <taxon>Ecdysozoa</taxon>
        <taxon>Arthropoda</taxon>
        <taxon>Hexapoda</taxon>
        <taxon>Insecta</taxon>
        <taxon>Pterygota</taxon>
        <taxon>Neoptera</taxon>
        <taxon>Endopterygota</taxon>
        <taxon>Diptera</taxon>
        <taxon>Nematocera</taxon>
        <taxon>Chironomoidea</taxon>
        <taxon>Chironomidae</taxon>
        <taxon>Chironominae</taxon>
        <taxon>Chironomus</taxon>
    </lineage>
</organism>
<dbReference type="AlphaFoldDB" id="A0A1W6R7I9"/>
<evidence type="ECO:0000256" key="11">
    <source>
        <dbReference type="ARBA" id="ARBA00023004"/>
    </source>
</evidence>
<dbReference type="GO" id="GO:0016705">
    <property type="term" value="F:oxidoreductase activity, acting on paired donors, with incorporation or reduction of molecular oxygen"/>
    <property type="evidence" value="ECO:0007669"/>
    <property type="project" value="InterPro"/>
</dbReference>
<evidence type="ECO:0000256" key="7">
    <source>
        <dbReference type="ARBA" id="ARBA00022723"/>
    </source>
</evidence>
<evidence type="ECO:0000256" key="15">
    <source>
        <dbReference type="RuleBase" id="RU000461"/>
    </source>
</evidence>
<keyword evidence="13" id="KW-0472">Membrane</keyword>
<dbReference type="InterPro" id="IPR036396">
    <property type="entry name" value="Cyt_P450_sf"/>
</dbReference>
<comment type="cofactor">
    <cofactor evidence="1 14">
        <name>heme</name>
        <dbReference type="ChEBI" id="CHEBI:30413"/>
    </cofactor>
</comment>
<evidence type="ECO:0000256" key="14">
    <source>
        <dbReference type="PIRSR" id="PIRSR602401-1"/>
    </source>
</evidence>
<keyword evidence="12 15" id="KW-0503">Monooxygenase</keyword>
<comment type="function">
    <text evidence="2">May be involved in the metabolism of insect hormones and in the breakdown of synthetic insecticides.</text>
</comment>
<dbReference type="Pfam" id="PF00067">
    <property type="entry name" value="p450"/>
    <property type="match status" value="1"/>
</dbReference>
<dbReference type="InterPro" id="IPR017972">
    <property type="entry name" value="Cyt_P450_CS"/>
</dbReference>
<evidence type="ECO:0000256" key="13">
    <source>
        <dbReference type="ARBA" id="ARBA00023136"/>
    </source>
</evidence>
<dbReference type="GO" id="GO:0004497">
    <property type="term" value="F:monooxygenase activity"/>
    <property type="evidence" value="ECO:0007669"/>
    <property type="project" value="UniProtKB-KW"/>
</dbReference>
<evidence type="ECO:0000256" key="8">
    <source>
        <dbReference type="ARBA" id="ARBA00022824"/>
    </source>
</evidence>
<dbReference type="InterPro" id="IPR050476">
    <property type="entry name" value="Insect_CytP450_Detox"/>
</dbReference>
<dbReference type="PROSITE" id="PS00086">
    <property type="entry name" value="CYTOCHROME_P450"/>
    <property type="match status" value="1"/>
</dbReference>
<dbReference type="Gene3D" id="1.10.630.10">
    <property type="entry name" value="Cytochrome P450"/>
    <property type="match status" value="1"/>
</dbReference>
<dbReference type="PANTHER" id="PTHR24292:SF54">
    <property type="entry name" value="CYP9F3-RELATED"/>
    <property type="match status" value="1"/>
</dbReference>
<reference evidence="16" key="1">
    <citation type="submission" date="2016-08" db="EMBL/GenBank/DDBJ databases">
        <title>Identification and functional analysis of cytochrome P450 genes from the aquatic midge Chironomus tentans (Diptera: Chironomidae).</title>
        <authorList>
            <person name="Tang G."/>
            <person name="Li D."/>
            <person name="He Y."/>
            <person name="Zhu Y.-C."/>
            <person name="Zhang X."/>
            <person name="Yao J."/>
            <person name="Zhu K."/>
        </authorList>
    </citation>
    <scope>NUCLEOTIDE SEQUENCE</scope>
</reference>
<evidence type="ECO:0000256" key="1">
    <source>
        <dbReference type="ARBA" id="ARBA00001971"/>
    </source>
</evidence>
<dbReference type="FunFam" id="1.10.630.10:FF:000042">
    <property type="entry name" value="Cytochrome P450"/>
    <property type="match status" value="1"/>
</dbReference>
<keyword evidence="11 14" id="KW-0408">Iron</keyword>
<dbReference type="PRINTS" id="PR00463">
    <property type="entry name" value="EP450I"/>
</dbReference>
<keyword evidence="8" id="KW-0256">Endoplasmic reticulum</keyword>
<dbReference type="GO" id="GO:0020037">
    <property type="term" value="F:heme binding"/>
    <property type="evidence" value="ECO:0007669"/>
    <property type="project" value="InterPro"/>
</dbReference>
<feature type="binding site" description="axial binding residue" evidence="14">
    <location>
        <position position="434"/>
    </location>
    <ligand>
        <name>heme</name>
        <dbReference type="ChEBI" id="CHEBI:30413"/>
    </ligand>
    <ligandPart>
        <name>Fe</name>
        <dbReference type="ChEBI" id="CHEBI:18248"/>
    </ligandPart>
</feature>
<keyword evidence="7 14" id="KW-0479">Metal-binding</keyword>
<dbReference type="PRINTS" id="PR00385">
    <property type="entry name" value="P450"/>
</dbReference>
<sequence>MLLLIGISVVLLIYFYFKKCFSFWKDRGFVYMEPSIPLGNFGTVGFKEHLSDFMRREYNNFKDKGPAFGMYLLTNPGIVITDPELIKEVCSTSFEHFHERGLYVNEKSDPLWKNLFTAGGQEWRDLRAKLSPTFTSGKIKMMFPIVAEAADRMADYLKYEEITHECLEMKEIFASYTTEVIANIAFGLDTKCLGNHENEFRHITKNIFEPPKLKNFENFLIFSFPKFAKFFNLGINSKHVIEFFMATVRDNMEYREKNDIRRNDFFQLLIDVKNSDVGMSFDEITANSFIFFAAGFETSSNVMSFCSYELALNQDIQDRLRTEIEEVVERFNGEITYDGIKEMKYLDMVFNETLRIHPVVDTHVRKCTKDFKIPKTDLVIPAGVTVMIPAIGLHHDEKYFENPDVFDPNRFSDENVKKLVSHTFIPFSEGHRMCIGQRFGTMQIKIGLVKLLRNFRIFPCNKTLVPMKYTPNSGFQSALGGMWLKLEHIN</sequence>
<evidence type="ECO:0000256" key="12">
    <source>
        <dbReference type="ARBA" id="ARBA00023033"/>
    </source>
</evidence>
<dbReference type="InterPro" id="IPR002401">
    <property type="entry name" value="Cyt_P450_E_grp-I"/>
</dbReference>
<dbReference type="InterPro" id="IPR001128">
    <property type="entry name" value="Cyt_P450"/>
</dbReference>
<evidence type="ECO:0000313" key="16">
    <source>
        <dbReference type="EMBL" id="ARO50429.1"/>
    </source>
</evidence>
<dbReference type="PANTHER" id="PTHR24292">
    <property type="entry name" value="CYTOCHROME P450"/>
    <property type="match status" value="1"/>
</dbReference>
<proteinExistence type="evidence at transcript level"/>
<accession>A0A1W6R7I9</accession>
<keyword evidence="10 15" id="KW-0560">Oxidoreductase</keyword>
<evidence type="ECO:0000256" key="3">
    <source>
        <dbReference type="ARBA" id="ARBA00004174"/>
    </source>
</evidence>
<dbReference type="SUPFAM" id="SSF48264">
    <property type="entry name" value="Cytochrome P450"/>
    <property type="match status" value="1"/>
</dbReference>
<protein>
    <submittedName>
        <fullName evidence="16">Cytochrome P450</fullName>
    </submittedName>
</protein>
<evidence type="ECO:0000256" key="10">
    <source>
        <dbReference type="ARBA" id="ARBA00023002"/>
    </source>
</evidence>
<dbReference type="CDD" id="cd11056">
    <property type="entry name" value="CYP6-like"/>
    <property type="match status" value="1"/>
</dbReference>
<evidence type="ECO:0000256" key="2">
    <source>
        <dbReference type="ARBA" id="ARBA00003690"/>
    </source>
</evidence>
<keyword evidence="9" id="KW-0492">Microsome</keyword>
<comment type="subcellular location">
    <subcellularLocation>
        <location evidence="4">Endoplasmic reticulum membrane</location>
        <topology evidence="4">Peripheral membrane protein</topology>
    </subcellularLocation>
    <subcellularLocation>
        <location evidence="3">Microsome membrane</location>
        <topology evidence="3">Peripheral membrane protein</topology>
    </subcellularLocation>
</comment>
<dbReference type="GO" id="GO:0005506">
    <property type="term" value="F:iron ion binding"/>
    <property type="evidence" value="ECO:0007669"/>
    <property type="project" value="InterPro"/>
</dbReference>
<dbReference type="GO" id="GO:0005789">
    <property type="term" value="C:endoplasmic reticulum membrane"/>
    <property type="evidence" value="ECO:0007669"/>
    <property type="project" value="UniProtKB-SubCell"/>
</dbReference>
<evidence type="ECO:0000256" key="4">
    <source>
        <dbReference type="ARBA" id="ARBA00004406"/>
    </source>
</evidence>
<gene>
    <name evidence="16" type="primary">CYP6EV4</name>
</gene>
<comment type="similarity">
    <text evidence="5 15">Belongs to the cytochrome P450 family.</text>
</comment>
<evidence type="ECO:0000256" key="6">
    <source>
        <dbReference type="ARBA" id="ARBA00022617"/>
    </source>
</evidence>
<name>A0A1W6R7I9_CHITE</name>
<evidence type="ECO:0000256" key="9">
    <source>
        <dbReference type="ARBA" id="ARBA00022848"/>
    </source>
</evidence>
<evidence type="ECO:0000256" key="5">
    <source>
        <dbReference type="ARBA" id="ARBA00010617"/>
    </source>
</evidence>
<dbReference type="EMBL" id="KX687997">
    <property type="protein sequence ID" value="ARO50429.1"/>
    <property type="molecule type" value="mRNA"/>
</dbReference>
<keyword evidence="6 14" id="KW-0349">Heme</keyword>